<proteinExistence type="predicted"/>
<dbReference type="PANTHER" id="PTHR31272:SF4">
    <property type="entry name" value="CYTOCHROME C-TYPE BIOGENESIS PROTEIN HI_1454-RELATED"/>
    <property type="match status" value="1"/>
</dbReference>
<sequence>MPQDLLGLAFGAGLVAALNPCGFALLPGYLALVVRGENSAEEKRPAGRALARAALATVAMAAGFVAVFGTFSALTVAAANTVQRYLPYLTVVIGAILVCIGIWLLAGRHLGVLIPNSLSDNPRWAPTARMGSMLGYGVGYALASLSCTIGPFLAVTGAGLRSATPLHGVGVFAAYAAGFTLVVGVLAAATAMARTVVIDRMRRILPYANRISGLLLILVGSYVGYYGLYEVRLFGGSGDPYDPVIAAAGRVQGTLAGWVHQHGALPWLIGLLVLIGAGVLWRGAVRISARRSPARPATVDDAP</sequence>
<keyword evidence="1" id="KW-1133">Transmembrane helix</keyword>
<gene>
    <name evidence="2" type="ORF">AFA91_22115</name>
</gene>
<evidence type="ECO:0000313" key="2">
    <source>
        <dbReference type="EMBL" id="AKS34146.1"/>
    </source>
</evidence>
<keyword evidence="1" id="KW-0472">Membrane</keyword>
<feature type="transmembrane region" description="Helical" evidence="1">
    <location>
        <begin position="85"/>
        <end position="106"/>
    </location>
</feature>
<dbReference type="PANTHER" id="PTHR31272">
    <property type="entry name" value="CYTOCHROME C-TYPE BIOGENESIS PROTEIN HI_1454-RELATED"/>
    <property type="match status" value="1"/>
</dbReference>
<name>A0A0K0X9U4_MYCGD</name>
<feature type="transmembrane region" description="Helical" evidence="1">
    <location>
        <begin position="53"/>
        <end position="79"/>
    </location>
</feature>
<dbReference type="InterPro" id="IPR051790">
    <property type="entry name" value="Cytochrome_c-biogenesis_DsbD"/>
</dbReference>
<dbReference type="Proteomes" id="UP000062255">
    <property type="component" value="Chromosome"/>
</dbReference>
<feature type="transmembrane region" description="Helical" evidence="1">
    <location>
        <begin position="6"/>
        <end position="32"/>
    </location>
</feature>
<feature type="transmembrane region" description="Helical" evidence="1">
    <location>
        <begin position="133"/>
        <end position="154"/>
    </location>
</feature>
<dbReference type="AlphaFoldDB" id="A0A0K0X9U4"/>
<dbReference type="OrthoDB" id="5244297at2"/>
<keyword evidence="1" id="KW-0812">Transmembrane</keyword>
<dbReference type="STRING" id="134601.AFA91_22115"/>
<dbReference type="KEGG" id="mgo:AFA91_22115"/>
<protein>
    <submittedName>
        <fullName evidence="2">Membrane protein</fullName>
    </submittedName>
</protein>
<reference evidence="2 3" key="1">
    <citation type="submission" date="2015-07" db="EMBL/GenBank/DDBJ databases">
        <title>Complete genome sequence of Mycobacterium goodii X7B, a facultative thermophilic biodesulfurizing bacterium.</title>
        <authorList>
            <person name="Yu B."/>
            <person name="Li F."/>
            <person name="Xu P."/>
        </authorList>
    </citation>
    <scope>NUCLEOTIDE SEQUENCE [LARGE SCALE GENOMIC DNA]</scope>
    <source>
        <strain evidence="2 3">X7B</strain>
    </source>
</reference>
<feature type="transmembrane region" description="Helical" evidence="1">
    <location>
        <begin position="166"/>
        <end position="190"/>
    </location>
</feature>
<dbReference type="EMBL" id="CP012150">
    <property type="protein sequence ID" value="AKS34146.1"/>
    <property type="molecule type" value="Genomic_DNA"/>
</dbReference>
<dbReference type="PATRIC" id="fig|134601.6.peg.4565"/>
<feature type="transmembrane region" description="Helical" evidence="1">
    <location>
        <begin position="264"/>
        <end position="285"/>
    </location>
</feature>
<dbReference type="RefSeq" id="WP_049746594.1">
    <property type="nucleotide sequence ID" value="NZ_CP012150.1"/>
</dbReference>
<accession>A0A0K0X9U4</accession>
<feature type="transmembrane region" description="Helical" evidence="1">
    <location>
        <begin position="211"/>
        <end position="229"/>
    </location>
</feature>
<evidence type="ECO:0000256" key="1">
    <source>
        <dbReference type="SAM" id="Phobius"/>
    </source>
</evidence>
<organism evidence="2 3">
    <name type="scientific">Mycolicibacterium goodii</name>
    <name type="common">Mycobacterium goodii</name>
    <dbReference type="NCBI Taxonomy" id="134601"/>
    <lineage>
        <taxon>Bacteria</taxon>
        <taxon>Bacillati</taxon>
        <taxon>Actinomycetota</taxon>
        <taxon>Actinomycetes</taxon>
        <taxon>Mycobacteriales</taxon>
        <taxon>Mycobacteriaceae</taxon>
        <taxon>Mycolicibacterium</taxon>
    </lineage>
</organism>
<evidence type="ECO:0000313" key="3">
    <source>
        <dbReference type="Proteomes" id="UP000062255"/>
    </source>
</evidence>